<sequence>MSVLADVLDLVFPADCPGCGSSGPARPLCPPCALALGGARPFPTVPDPPPPDLPPCATLGRYEGVLRELVLAYKERGRIGLAGPLGRRLGDVVAATVPAHLSILLVPVPATPRAVRARHGDHVLRLARHAARSLRRTGRVAVVHRAVRAVGSLPDSTELSAAGRLRRARDAFRPAPVGLARLAAASRPARAGPVVLVDDIVTTGATLAATARVLHTAGVPVGAAVVLAATRRRRTGLPAGE</sequence>
<proteinExistence type="inferred from homology"/>
<feature type="domain" description="Phosphoribosyltransferase" evidence="2">
    <location>
        <begin position="194"/>
        <end position="231"/>
    </location>
</feature>
<dbReference type="PANTHER" id="PTHR47505">
    <property type="entry name" value="DNA UTILIZATION PROTEIN YHGH"/>
    <property type="match status" value="1"/>
</dbReference>
<comment type="similarity">
    <text evidence="1">Belongs to the ComF/GntX family.</text>
</comment>
<gene>
    <name evidence="3" type="ORF">Aru02nite_15320</name>
</gene>
<dbReference type="RefSeq" id="WP_203655979.1">
    <property type="nucleotide sequence ID" value="NZ_BAAAZM010000003.1"/>
</dbReference>
<dbReference type="InterPro" id="IPR029057">
    <property type="entry name" value="PRTase-like"/>
</dbReference>
<reference evidence="3" key="1">
    <citation type="submission" date="2021-01" db="EMBL/GenBank/DDBJ databases">
        <title>Whole genome shotgun sequence of Actinocatenispora rupis NBRC 107355.</title>
        <authorList>
            <person name="Komaki H."/>
            <person name="Tamura T."/>
        </authorList>
    </citation>
    <scope>NUCLEOTIDE SEQUENCE</scope>
    <source>
        <strain evidence="3">NBRC 107355</strain>
    </source>
</reference>
<dbReference type="SUPFAM" id="SSF53271">
    <property type="entry name" value="PRTase-like"/>
    <property type="match status" value="2"/>
</dbReference>
<protein>
    <recommendedName>
        <fullName evidence="2">Phosphoribosyltransferase domain-containing protein</fullName>
    </recommendedName>
</protein>
<dbReference type="InterPro" id="IPR051910">
    <property type="entry name" value="ComF/GntX_DNA_util-trans"/>
</dbReference>
<dbReference type="Proteomes" id="UP000612808">
    <property type="component" value="Unassembled WGS sequence"/>
</dbReference>
<dbReference type="InterPro" id="IPR000836">
    <property type="entry name" value="PRTase_dom"/>
</dbReference>
<dbReference type="EMBL" id="BOMB01000008">
    <property type="protein sequence ID" value="GID10643.1"/>
    <property type="molecule type" value="Genomic_DNA"/>
</dbReference>
<dbReference type="Gene3D" id="3.40.50.2020">
    <property type="match status" value="1"/>
</dbReference>
<evidence type="ECO:0000313" key="3">
    <source>
        <dbReference type="EMBL" id="GID10643.1"/>
    </source>
</evidence>
<organism evidence="3 4">
    <name type="scientific">Actinocatenispora rupis</name>
    <dbReference type="NCBI Taxonomy" id="519421"/>
    <lineage>
        <taxon>Bacteria</taxon>
        <taxon>Bacillati</taxon>
        <taxon>Actinomycetota</taxon>
        <taxon>Actinomycetes</taxon>
        <taxon>Micromonosporales</taxon>
        <taxon>Micromonosporaceae</taxon>
        <taxon>Actinocatenispora</taxon>
    </lineage>
</organism>
<dbReference type="Pfam" id="PF00156">
    <property type="entry name" value="Pribosyltran"/>
    <property type="match status" value="1"/>
</dbReference>
<dbReference type="PANTHER" id="PTHR47505:SF1">
    <property type="entry name" value="DNA UTILIZATION PROTEIN YHGH"/>
    <property type="match status" value="1"/>
</dbReference>
<evidence type="ECO:0000256" key="1">
    <source>
        <dbReference type="ARBA" id="ARBA00008007"/>
    </source>
</evidence>
<comment type="caution">
    <text evidence="3">The sequence shown here is derived from an EMBL/GenBank/DDBJ whole genome shotgun (WGS) entry which is preliminary data.</text>
</comment>
<evidence type="ECO:0000259" key="2">
    <source>
        <dbReference type="Pfam" id="PF00156"/>
    </source>
</evidence>
<accession>A0A8J3IXT9</accession>
<name>A0A8J3IXT9_9ACTN</name>
<keyword evidence="4" id="KW-1185">Reference proteome</keyword>
<evidence type="ECO:0000313" key="4">
    <source>
        <dbReference type="Proteomes" id="UP000612808"/>
    </source>
</evidence>
<dbReference type="AlphaFoldDB" id="A0A8J3IXT9"/>